<sequence>MIEIKLSKEMVPILRKDDFELIATDFLSKYFSQAIYSPAVVPIEKIATQDMMLQIRRIHISEDLSILGQIFFNEGLTEIYLKDTDEIVYEKVERGTVFIDPDVIVTRNLGSERNTIAHECVHWYIHQAYHTMQILAGGDEAVAFKCPYKAPSDEFEMRWSNEDWMEWQANGIAPKILMPHEAFRIFVQQHPLYTKIKNGDAVPTCLDLLITDAKEFFQVSKQSASIRLSELGLI</sequence>
<evidence type="ECO:0000259" key="1">
    <source>
        <dbReference type="Pfam" id="PF06114"/>
    </source>
</evidence>
<accession>A0A0M2NC16</accession>
<name>A0A0M2NC16_9FIRM</name>
<gene>
    <name evidence="2" type="ORF">CHK_2738</name>
</gene>
<evidence type="ECO:0000313" key="3">
    <source>
        <dbReference type="Proteomes" id="UP000034076"/>
    </source>
</evidence>
<dbReference type="Proteomes" id="UP000034076">
    <property type="component" value="Unassembled WGS sequence"/>
</dbReference>
<reference evidence="2 3" key="1">
    <citation type="submission" date="2015-04" db="EMBL/GenBank/DDBJ databases">
        <title>Draft genome sequence of bacteremic isolate Catabacter hongkongensis type strain HKU16T.</title>
        <authorList>
            <person name="Lau S.K."/>
            <person name="Teng J.L."/>
            <person name="Huang Y."/>
            <person name="Curreem S.O."/>
            <person name="Tsui S.K."/>
            <person name="Woo P.C."/>
        </authorList>
    </citation>
    <scope>NUCLEOTIDE SEQUENCE [LARGE SCALE GENOMIC DNA]</scope>
    <source>
        <strain evidence="2 3">HKU16</strain>
    </source>
</reference>
<dbReference type="Pfam" id="PF06114">
    <property type="entry name" value="Peptidase_M78"/>
    <property type="match status" value="1"/>
</dbReference>
<proteinExistence type="predicted"/>
<comment type="caution">
    <text evidence="2">The sequence shown here is derived from an EMBL/GenBank/DDBJ whole genome shotgun (WGS) entry which is preliminary data.</text>
</comment>
<protein>
    <recommendedName>
        <fullName evidence="1">IrrE N-terminal-like domain-containing protein</fullName>
    </recommendedName>
</protein>
<dbReference type="AlphaFoldDB" id="A0A0M2NC16"/>
<dbReference type="EMBL" id="LAYJ01000122">
    <property type="protein sequence ID" value="KKI49793.1"/>
    <property type="molecule type" value="Genomic_DNA"/>
</dbReference>
<dbReference type="PATRIC" id="fig|270498.16.peg.2643"/>
<dbReference type="RefSeq" id="WP_046444538.1">
    <property type="nucleotide sequence ID" value="NZ_LAYJ01000122.1"/>
</dbReference>
<dbReference type="InterPro" id="IPR010359">
    <property type="entry name" value="IrrE_HExxH"/>
</dbReference>
<keyword evidence="3" id="KW-1185">Reference proteome</keyword>
<organism evidence="2 3">
    <name type="scientific">Christensenella hongkongensis</name>
    <dbReference type="NCBI Taxonomy" id="270498"/>
    <lineage>
        <taxon>Bacteria</taxon>
        <taxon>Bacillati</taxon>
        <taxon>Bacillota</taxon>
        <taxon>Clostridia</taxon>
        <taxon>Christensenellales</taxon>
        <taxon>Christensenellaceae</taxon>
        <taxon>Christensenella</taxon>
    </lineage>
</organism>
<evidence type="ECO:0000313" key="2">
    <source>
        <dbReference type="EMBL" id="KKI49793.1"/>
    </source>
</evidence>
<dbReference type="OrthoDB" id="581382at2"/>
<feature type="domain" description="IrrE N-terminal-like" evidence="1">
    <location>
        <begin position="109"/>
        <end position="229"/>
    </location>
</feature>
<dbReference type="STRING" id="270498.CHK_2738"/>